<keyword evidence="5" id="KW-0378">Hydrolase</keyword>
<dbReference type="InterPro" id="IPR035093">
    <property type="entry name" value="RelE/ParE_toxin_dom_sf"/>
</dbReference>
<comment type="similarity">
    <text evidence="1">Belongs to the YoeB family.</text>
</comment>
<evidence type="ECO:0000256" key="3">
    <source>
        <dbReference type="ARBA" id="ARBA00022722"/>
    </source>
</evidence>
<evidence type="ECO:0000313" key="7">
    <source>
        <dbReference type="EMBL" id="CTP88525.1"/>
    </source>
</evidence>
<dbReference type="PANTHER" id="PTHR38039:SF1">
    <property type="entry name" value="TOXIN YOEB"/>
    <property type="match status" value="1"/>
</dbReference>
<evidence type="ECO:0000256" key="2">
    <source>
        <dbReference type="ARBA" id="ARBA00022649"/>
    </source>
</evidence>
<keyword evidence="2" id="KW-1277">Toxin-antitoxin system</keyword>
<dbReference type="GO" id="GO:0006401">
    <property type="term" value="P:RNA catabolic process"/>
    <property type="evidence" value="ECO:0007669"/>
    <property type="project" value="InterPro"/>
</dbReference>
<dbReference type="Pfam" id="PF06769">
    <property type="entry name" value="YoeB_toxin"/>
    <property type="match status" value="1"/>
</dbReference>
<proteinExistence type="inferred from homology"/>
<dbReference type="PANTHER" id="PTHR38039">
    <property type="entry name" value="TOXIN YOEB"/>
    <property type="match status" value="1"/>
</dbReference>
<dbReference type="GO" id="GO:0016787">
    <property type="term" value="F:hydrolase activity"/>
    <property type="evidence" value="ECO:0007669"/>
    <property type="project" value="UniProtKB-KW"/>
</dbReference>
<evidence type="ECO:0000256" key="4">
    <source>
        <dbReference type="ARBA" id="ARBA00022759"/>
    </source>
</evidence>
<organism evidence="7 8">
    <name type="scientific">Xanthomonas graminis pv. phlei</name>
    <dbReference type="NCBI Taxonomy" id="487906"/>
    <lineage>
        <taxon>Bacteria</taxon>
        <taxon>Pseudomonadati</taxon>
        <taxon>Pseudomonadota</taxon>
        <taxon>Gammaproteobacteria</taxon>
        <taxon>Lysobacterales</taxon>
        <taxon>Lysobacteraceae</taxon>
        <taxon>Xanthomonas</taxon>
        <taxon>Xanthomonas translucens group</taxon>
        <taxon>Xanthomonas graminis</taxon>
    </lineage>
</organism>
<dbReference type="SUPFAM" id="SSF143011">
    <property type="entry name" value="RelE-like"/>
    <property type="match status" value="1"/>
</dbReference>
<evidence type="ECO:0000256" key="1">
    <source>
        <dbReference type="ARBA" id="ARBA00008172"/>
    </source>
</evidence>
<dbReference type="RefSeq" id="WP_053838318.1">
    <property type="nucleotide sequence ID" value="NZ_CP076251.1"/>
</dbReference>
<dbReference type="Gene3D" id="3.30.2310.20">
    <property type="entry name" value="RelE-like"/>
    <property type="match status" value="1"/>
</dbReference>
<dbReference type="Proteomes" id="UP000045978">
    <property type="component" value="Unassembled WGS sequence"/>
</dbReference>
<sequence length="85" mass="10187">MTLQFSDNAWEDYLYWQQTDKKMLKRINDLIKAIQHDPFQGVGKPEPLRHALAGYWSRRINDEHRIVYKVEAGVLLIAQVRYHYV</sequence>
<gene>
    <name evidence="7" type="ORF">XTPLMG730_2173</name>
</gene>
<dbReference type="EMBL" id="CXOJ01000045">
    <property type="protein sequence ID" value="CTP88525.1"/>
    <property type="molecule type" value="Genomic_DNA"/>
</dbReference>
<dbReference type="NCBIfam" id="TIGR02116">
    <property type="entry name" value="toxin_Txe_YoeB"/>
    <property type="match status" value="1"/>
</dbReference>
<evidence type="ECO:0000256" key="5">
    <source>
        <dbReference type="ARBA" id="ARBA00022801"/>
    </source>
</evidence>
<dbReference type="InterPro" id="IPR009614">
    <property type="entry name" value="YoeB_toxin"/>
</dbReference>
<evidence type="ECO:0000256" key="6">
    <source>
        <dbReference type="ARBA" id="ARBA00030388"/>
    </source>
</evidence>
<dbReference type="AlphaFoldDB" id="A0A0K2ZZ27"/>
<protein>
    <recommendedName>
        <fullName evidence="6">Putative mRNA interferase YoeB</fullName>
    </recommendedName>
</protein>
<name>A0A0K2ZZ27_9XANT</name>
<reference evidence="7 8" key="1">
    <citation type="submission" date="2015-07" db="EMBL/GenBank/DDBJ databases">
        <authorList>
            <person name="Noorani M."/>
        </authorList>
    </citation>
    <scope>NUCLEOTIDE SEQUENCE [LARGE SCALE GENOMIC DNA]</scope>
    <source>
        <strain evidence="7">LMG730</strain>
    </source>
</reference>
<keyword evidence="4" id="KW-0255">Endonuclease</keyword>
<accession>A0A0K2ZZ27</accession>
<evidence type="ECO:0000313" key="8">
    <source>
        <dbReference type="Proteomes" id="UP000045978"/>
    </source>
</evidence>
<dbReference type="GO" id="GO:0004519">
    <property type="term" value="F:endonuclease activity"/>
    <property type="evidence" value="ECO:0007669"/>
    <property type="project" value="UniProtKB-KW"/>
</dbReference>
<keyword evidence="3" id="KW-0540">Nuclease</keyword>